<comment type="caution">
    <text evidence="1">The sequence shown here is derived from an EMBL/GenBank/DDBJ whole genome shotgun (WGS) entry which is preliminary data.</text>
</comment>
<dbReference type="EMBL" id="ADTV01000055">
    <property type="protein sequence ID" value="EFG83257.1"/>
    <property type="molecule type" value="Genomic_DNA"/>
</dbReference>
<dbReference type="HOGENOM" id="CLU_3217581_0_0_5"/>
<dbReference type="Proteomes" id="UP000006468">
    <property type="component" value="Chromosome"/>
</dbReference>
<reference evidence="1 2" key="1">
    <citation type="journal article" date="2010" name="J. Bacteriol.">
        <title>Genome sequence of a cellulose-producing bacterium, Gluconacetobacter hansenii ATCC 23769.</title>
        <authorList>
            <person name="Iyer P.R."/>
            <person name="Geib S.M."/>
            <person name="Catchmark J."/>
            <person name="Kao T.H."/>
            <person name="Tien M."/>
        </authorList>
    </citation>
    <scope>NUCLEOTIDE SEQUENCE [LARGE SCALE GENOMIC DNA]</scope>
    <source>
        <strain evidence="1 2">ATCC 23769</strain>
    </source>
</reference>
<protein>
    <submittedName>
        <fullName evidence="1">Uncharacterized protein</fullName>
    </submittedName>
</protein>
<proteinExistence type="predicted"/>
<evidence type="ECO:0000313" key="1">
    <source>
        <dbReference type="EMBL" id="EFG83257.1"/>
    </source>
</evidence>
<evidence type="ECO:0000313" key="2">
    <source>
        <dbReference type="Proteomes" id="UP000006468"/>
    </source>
</evidence>
<gene>
    <name evidence="1" type="ORF">GXY_13948</name>
</gene>
<name>D5QI09_NOVHA</name>
<organism evidence="1 2">
    <name type="scientific">Novacetimonas hansenii ATCC 23769</name>
    <dbReference type="NCBI Taxonomy" id="714995"/>
    <lineage>
        <taxon>Bacteria</taxon>
        <taxon>Pseudomonadati</taxon>
        <taxon>Pseudomonadota</taxon>
        <taxon>Alphaproteobacteria</taxon>
        <taxon>Acetobacterales</taxon>
        <taxon>Acetobacteraceae</taxon>
        <taxon>Novacetimonas</taxon>
    </lineage>
</organism>
<accession>D5QI09</accession>
<sequence>MEGTENETGTIHKDQADLRVSVHRDLGFSVRVAGRCLGVEHEQA</sequence>
<dbReference type="AlphaFoldDB" id="D5QI09"/>